<dbReference type="Proteomes" id="UP001152607">
    <property type="component" value="Unassembled WGS sequence"/>
</dbReference>
<accession>A0A9W4UA19</accession>
<evidence type="ECO:0000313" key="1">
    <source>
        <dbReference type="EMBL" id="CAI6328271.1"/>
    </source>
</evidence>
<dbReference type="EMBL" id="CAOQHR010000002">
    <property type="protein sequence ID" value="CAI6328271.1"/>
    <property type="molecule type" value="Genomic_DNA"/>
</dbReference>
<gene>
    <name evidence="1" type="ORF">PDIGIT_LOCUS3964</name>
</gene>
<dbReference type="AlphaFoldDB" id="A0A9W4UA19"/>
<evidence type="ECO:0000313" key="2">
    <source>
        <dbReference type="Proteomes" id="UP001152607"/>
    </source>
</evidence>
<name>A0A9W4UA19_9PLEO</name>
<organism evidence="1 2">
    <name type="scientific">Periconia digitata</name>
    <dbReference type="NCBI Taxonomy" id="1303443"/>
    <lineage>
        <taxon>Eukaryota</taxon>
        <taxon>Fungi</taxon>
        <taxon>Dikarya</taxon>
        <taxon>Ascomycota</taxon>
        <taxon>Pezizomycotina</taxon>
        <taxon>Dothideomycetes</taxon>
        <taxon>Pleosporomycetidae</taxon>
        <taxon>Pleosporales</taxon>
        <taxon>Massarineae</taxon>
        <taxon>Periconiaceae</taxon>
        <taxon>Periconia</taxon>
    </lineage>
</organism>
<reference evidence="1" key="1">
    <citation type="submission" date="2023-01" db="EMBL/GenBank/DDBJ databases">
        <authorList>
            <person name="Van Ghelder C."/>
            <person name="Rancurel C."/>
        </authorList>
    </citation>
    <scope>NUCLEOTIDE SEQUENCE</scope>
    <source>
        <strain evidence="1">CNCM I-4278</strain>
    </source>
</reference>
<protein>
    <submittedName>
        <fullName evidence="1">Uncharacterized protein</fullName>
    </submittedName>
</protein>
<sequence>MLGHLEVEVEGPPNVIYASLDTWEHFDKVLTCVIKTGIVRPNASPVIGYSLERFRYSNIRLSSSDCRHTTLSS</sequence>
<comment type="caution">
    <text evidence="1">The sequence shown here is derived from an EMBL/GenBank/DDBJ whole genome shotgun (WGS) entry which is preliminary data.</text>
</comment>
<keyword evidence="2" id="KW-1185">Reference proteome</keyword>
<proteinExistence type="predicted"/>